<comment type="caution">
    <text evidence="2">The sequence shown here is derived from an EMBL/GenBank/DDBJ whole genome shotgun (WGS) entry which is preliminary data.</text>
</comment>
<gene>
    <name evidence="2" type="ORF">G2W53_015577</name>
</gene>
<dbReference type="AlphaFoldDB" id="A0A834WVJ9"/>
<sequence>MPANPPSSTRESLNHSRDSPMTEGEQQTSSNDTGQVVTQVSKYVLDMLKKFNMLSCAPVTTPMVTGRSFVALEGSPMNNPSIYRQAIGSLQYLVTTRPDIAYSVNKLSQFLANPTKVHFNGVKRIFSDPDIISDFSLPQNTTTTINGSFFTYTGLRPIITHVPPSLRATKATLMESPALNGQSISYALFQYPPGRHHQPSPHTPSCFRVSLPPSWLLTGGICRYQTKVGATALAAFGSTNAGTVSVSMPVSVFGSGTDEVVLAMAFKVDASTVKKIVDGVRKS</sequence>
<evidence type="ECO:0000256" key="1">
    <source>
        <dbReference type="SAM" id="MobiDB-lite"/>
    </source>
</evidence>
<dbReference type="Gene3D" id="2.60.120.10">
    <property type="entry name" value="Jelly Rolls"/>
    <property type="match status" value="2"/>
</dbReference>
<feature type="compositionally biased region" description="Polar residues" evidence="1">
    <location>
        <begin position="24"/>
        <end position="35"/>
    </location>
</feature>
<proteinExistence type="predicted"/>
<dbReference type="OrthoDB" id="1193675at2759"/>
<feature type="compositionally biased region" description="Polar residues" evidence="1">
    <location>
        <begin position="1"/>
        <end position="11"/>
    </location>
</feature>
<dbReference type="InterPro" id="IPR014710">
    <property type="entry name" value="RmlC-like_jellyroll"/>
</dbReference>
<evidence type="ECO:0000313" key="2">
    <source>
        <dbReference type="EMBL" id="KAF7833244.1"/>
    </source>
</evidence>
<keyword evidence="3" id="KW-1185">Reference proteome</keyword>
<protein>
    <submittedName>
        <fullName evidence="2">Germin-like protein 9-3</fullName>
    </submittedName>
</protein>
<feature type="region of interest" description="Disordered" evidence="1">
    <location>
        <begin position="1"/>
        <end position="35"/>
    </location>
</feature>
<name>A0A834WVJ9_9FABA</name>
<reference evidence="2" key="1">
    <citation type="submission" date="2020-09" db="EMBL/GenBank/DDBJ databases">
        <title>Genome-Enabled Discovery of Anthraquinone Biosynthesis in Senna tora.</title>
        <authorList>
            <person name="Kang S.-H."/>
            <person name="Pandey R.P."/>
            <person name="Lee C.-M."/>
            <person name="Sim J.-S."/>
            <person name="Jeong J.-T."/>
            <person name="Choi B.-S."/>
            <person name="Jung M."/>
            <person name="Ginzburg D."/>
            <person name="Zhao K."/>
            <person name="Won S.Y."/>
            <person name="Oh T.-J."/>
            <person name="Yu Y."/>
            <person name="Kim N.-H."/>
            <person name="Lee O.R."/>
            <person name="Lee T.-H."/>
            <person name="Bashyal P."/>
            <person name="Kim T.-S."/>
            <person name="Lee W.-H."/>
            <person name="Kawkins C."/>
            <person name="Kim C.-K."/>
            <person name="Kim J.S."/>
            <person name="Ahn B.O."/>
            <person name="Rhee S.Y."/>
            <person name="Sohng J.K."/>
        </authorList>
    </citation>
    <scope>NUCLEOTIDE SEQUENCE</scope>
    <source>
        <tissue evidence="2">Leaf</tissue>
    </source>
</reference>
<accession>A0A834WVJ9</accession>
<dbReference type="EMBL" id="JAAIUW010000005">
    <property type="protein sequence ID" value="KAF7833244.1"/>
    <property type="molecule type" value="Genomic_DNA"/>
</dbReference>
<dbReference type="PANTHER" id="PTHR11439">
    <property type="entry name" value="GAG-POL-RELATED RETROTRANSPOSON"/>
    <property type="match status" value="1"/>
</dbReference>
<evidence type="ECO:0000313" key="3">
    <source>
        <dbReference type="Proteomes" id="UP000634136"/>
    </source>
</evidence>
<organism evidence="2 3">
    <name type="scientific">Senna tora</name>
    <dbReference type="NCBI Taxonomy" id="362788"/>
    <lineage>
        <taxon>Eukaryota</taxon>
        <taxon>Viridiplantae</taxon>
        <taxon>Streptophyta</taxon>
        <taxon>Embryophyta</taxon>
        <taxon>Tracheophyta</taxon>
        <taxon>Spermatophyta</taxon>
        <taxon>Magnoliopsida</taxon>
        <taxon>eudicotyledons</taxon>
        <taxon>Gunneridae</taxon>
        <taxon>Pentapetalae</taxon>
        <taxon>rosids</taxon>
        <taxon>fabids</taxon>
        <taxon>Fabales</taxon>
        <taxon>Fabaceae</taxon>
        <taxon>Caesalpinioideae</taxon>
        <taxon>Cassia clade</taxon>
        <taxon>Senna</taxon>
    </lineage>
</organism>
<dbReference type="PANTHER" id="PTHR11439:SF483">
    <property type="entry name" value="PEPTIDE SYNTHASE GLIP-LIKE, PUTATIVE (AFU_ORTHOLOGUE AFUA_3G12920)-RELATED"/>
    <property type="match status" value="1"/>
</dbReference>
<dbReference type="Proteomes" id="UP000634136">
    <property type="component" value="Unassembled WGS sequence"/>
</dbReference>